<proteinExistence type="predicted"/>
<gene>
    <name evidence="2" type="ORF">EZ216_18670</name>
</gene>
<dbReference type="AlphaFoldDB" id="A0A4Z0BG86"/>
<dbReference type="Pfam" id="PF12770">
    <property type="entry name" value="CHAT"/>
    <property type="match status" value="1"/>
</dbReference>
<dbReference type="Proteomes" id="UP000297839">
    <property type="component" value="Unassembled WGS sequence"/>
</dbReference>
<dbReference type="InterPro" id="IPR024983">
    <property type="entry name" value="CHAT_dom"/>
</dbReference>
<dbReference type="OrthoDB" id="5557991at2"/>
<feature type="domain" description="CHAT" evidence="1">
    <location>
        <begin position="72"/>
        <end position="384"/>
    </location>
</feature>
<accession>A0A4Z0BG86</accession>
<comment type="caution">
    <text evidence="2">The sequence shown here is derived from an EMBL/GenBank/DDBJ whole genome shotgun (WGS) entry which is preliminary data.</text>
</comment>
<dbReference type="RefSeq" id="WP_135251294.1">
    <property type="nucleotide sequence ID" value="NZ_SMLK01000007.1"/>
</dbReference>
<dbReference type="EMBL" id="SMLK01000007">
    <property type="protein sequence ID" value="TFY97741.1"/>
    <property type="molecule type" value="Genomic_DNA"/>
</dbReference>
<evidence type="ECO:0000313" key="2">
    <source>
        <dbReference type="EMBL" id="TFY97741.1"/>
    </source>
</evidence>
<name>A0A4Z0BG86_9BURK</name>
<reference evidence="2 3" key="1">
    <citation type="submission" date="2019-03" db="EMBL/GenBank/DDBJ databases">
        <title>Ramlibacter sp. 18x22-1, whole genome shotgun sequence.</title>
        <authorList>
            <person name="Zhang X."/>
            <person name="Feng G."/>
            <person name="Zhu H."/>
        </authorList>
    </citation>
    <scope>NUCLEOTIDE SEQUENCE [LARGE SCALE GENOMIC DNA]</scope>
    <source>
        <strain evidence="2 3">18x22-1</strain>
    </source>
</reference>
<organism evidence="2 3">
    <name type="scientific">Ramlibacter humi</name>
    <dbReference type="NCBI Taxonomy" id="2530451"/>
    <lineage>
        <taxon>Bacteria</taxon>
        <taxon>Pseudomonadati</taxon>
        <taxon>Pseudomonadota</taxon>
        <taxon>Betaproteobacteria</taxon>
        <taxon>Burkholderiales</taxon>
        <taxon>Comamonadaceae</taxon>
        <taxon>Ramlibacter</taxon>
    </lineage>
</organism>
<evidence type="ECO:0000259" key="1">
    <source>
        <dbReference type="Pfam" id="PF12770"/>
    </source>
</evidence>
<keyword evidence="3" id="KW-1185">Reference proteome</keyword>
<evidence type="ECO:0000313" key="3">
    <source>
        <dbReference type="Proteomes" id="UP000297839"/>
    </source>
</evidence>
<protein>
    <submittedName>
        <fullName evidence="2">CHAT domain-containing protein</fullName>
    </submittedName>
</protein>
<sequence length="690" mass="76178">MRTITLELLRHGPSHNQLLSPLTPYLALCDNHAPVTVNIPFEHNQFLHRLTALTYEFGDSRIADEQRKFQLQDTGRELSRILCAIPGLTAELNRHGEDSNEAIHLRLVLSASELALLPFELVLAGNGSPGFGQPLLLQNEAPVCLTRETRRVREPQLAWDADAKVLFVCASPPGLAPVPVDAHLLALRRAVDPWVGYFRKGDDAARRGRVEERLRVLTNATIDDIQAACAEGEYTHVHILAHGVTRPDGFDLRFGLALHAPGNGGGIDVAGGDRLASALRPLLKPGRDGFARPLVVTLASCNAANQGSVVGAGASIAHALQSAGIPLVIAGQFPLGFAGSVELVETLYDGLLWGADPRALLLDLRRRMHVLYPQRHDWAALTAYASLAPDFEQQLRRLQVERAQRALYTAMDHADSVLTEFLPAFGGRSDPPPDWTPAQKDQAFQAAVQRIEQPWQRMQRFAAEAGSEVEIRGHLASLAKRRAELVLLALRLIGLDEEEQARRREECRGFLAFSRRMYAECFAIDRDAAWAAVQQACLSLLLEPQEQDGSQASPVAAGLREKEVAGLWKAAWFQSLLDAQGSDARAGWALGNLIELPLLAVLMELPADEVLGAGTGAGVRSEARWFAEAESRVDELVRRAGEFDSQDYSTYWQLQRYAFWFDDINFRFGRVVQHARALLARMPTPRRSRE</sequence>